<dbReference type="PRINTS" id="PR00421">
    <property type="entry name" value="THIOREDOXIN"/>
</dbReference>
<feature type="region of interest" description="Disordered" evidence="15">
    <location>
        <begin position="25"/>
        <end position="49"/>
    </location>
</feature>
<evidence type="ECO:0000256" key="6">
    <source>
        <dbReference type="ARBA" id="ARBA00022729"/>
    </source>
</evidence>
<evidence type="ECO:0000256" key="15">
    <source>
        <dbReference type="SAM" id="MobiDB-lite"/>
    </source>
</evidence>
<evidence type="ECO:0000256" key="14">
    <source>
        <dbReference type="RuleBase" id="RU361130"/>
    </source>
</evidence>
<dbReference type="EMBL" id="LR788888">
    <property type="protein sequence ID" value="CAB3264750.1"/>
    <property type="molecule type" value="mRNA"/>
</dbReference>
<feature type="domain" description="Thioredoxin" evidence="16">
    <location>
        <begin position="477"/>
        <end position="620"/>
    </location>
</feature>
<accession>A0A6F9DNY6</accession>
<evidence type="ECO:0000256" key="12">
    <source>
        <dbReference type="PIRSR" id="PIRSR605792-51"/>
    </source>
</evidence>
<dbReference type="GO" id="GO:0006457">
    <property type="term" value="P:protein folding"/>
    <property type="evidence" value="ECO:0007669"/>
    <property type="project" value="TreeGrafter"/>
</dbReference>
<dbReference type="CDD" id="cd02995">
    <property type="entry name" value="PDI_a_PDI_a'_C"/>
    <property type="match status" value="1"/>
</dbReference>
<dbReference type="Gene3D" id="3.40.30.10">
    <property type="entry name" value="Glutaredoxin"/>
    <property type="match status" value="5"/>
</dbReference>
<dbReference type="NCBIfam" id="TIGR01130">
    <property type="entry name" value="ER_PDI_fam"/>
    <property type="match status" value="1"/>
</dbReference>
<comment type="similarity">
    <text evidence="4 13">Belongs to the protein disulfide isomerase family.</text>
</comment>
<evidence type="ECO:0000256" key="11">
    <source>
        <dbReference type="ARBA" id="ARBA00023284"/>
    </source>
</evidence>
<name>A0A6F9DNY6_9ASCI</name>
<evidence type="ECO:0000259" key="16">
    <source>
        <dbReference type="PROSITE" id="PS51352"/>
    </source>
</evidence>
<keyword evidence="8" id="KW-0256">Endoplasmic reticulum</keyword>
<dbReference type="NCBIfam" id="TIGR01126">
    <property type="entry name" value="pdi_dom"/>
    <property type="match status" value="3"/>
</dbReference>
<dbReference type="CDD" id="cd02961">
    <property type="entry name" value="PDI_a_family"/>
    <property type="match status" value="1"/>
</dbReference>
<organism evidence="17">
    <name type="scientific">Phallusia mammillata</name>
    <dbReference type="NCBI Taxonomy" id="59560"/>
    <lineage>
        <taxon>Eukaryota</taxon>
        <taxon>Metazoa</taxon>
        <taxon>Chordata</taxon>
        <taxon>Tunicata</taxon>
        <taxon>Ascidiacea</taxon>
        <taxon>Phlebobranchia</taxon>
        <taxon>Ascidiidae</taxon>
        <taxon>Phallusia</taxon>
    </lineage>
</organism>
<dbReference type="GO" id="GO:0034976">
    <property type="term" value="P:response to endoplasmic reticulum stress"/>
    <property type="evidence" value="ECO:0007669"/>
    <property type="project" value="TreeGrafter"/>
</dbReference>
<evidence type="ECO:0000256" key="13">
    <source>
        <dbReference type="RuleBase" id="RU004208"/>
    </source>
</evidence>
<dbReference type="InterPro" id="IPR036249">
    <property type="entry name" value="Thioredoxin-like_sf"/>
</dbReference>
<dbReference type="GO" id="GO:0005788">
    <property type="term" value="C:endoplasmic reticulum lumen"/>
    <property type="evidence" value="ECO:0007669"/>
    <property type="project" value="UniProtKB-SubCell"/>
</dbReference>
<protein>
    <recommendedName>
        <fullName evidence="5 14">Protein disulfide-isomerase</fullName>
        <ecNumber evidence="5 14">5.3.4.1</ecNumber>
    </recommendedName>
</protein>
<gene>
    <name evidence="17" type="primary">Pdia4</name>
</gene>
<evidence type="ECO:0000256" key="10">
    <source>
        <dbReference type="ARBA" id="ARBA00023235"/>
    </source>
</evidence>
<feature type="domain" description="Thioredoxin" evidence="16">
    <location>
        <begin position="18"/>
        <end position="154"/>
    </location>
</feature>
<dbReference type="PROSITE" id="PS51352">
    <property type="entry name" value="THIOREDOXIN_2"/>
    <property type="match status" value="3"/>
</dbReference>
<evidence type="ECO:0000256" key="1">
    <source>
        <dbReference type="ARBA" id="ARBA00001182"/>
    </source>
</evidence>
<dbReference type="FunFam" id="3.40.30.10:FF:000045">
    <property type="entry name" value="Disulfide-isomerase A3"/>
    <property type="match status" value="1"/>
</dbReference>
<keyword evidence="11 12" id="KW-0676">Redox-active center</keyword>
<evidence type="ECO:0000313" key="17">
    <source>
        <dbReference type="EMBL" id="CAB3264750.1"/>
    </source>
</evidence>
<dbReference type="PANTHER" id="PTHR18929:SF210">
    <property type="entry name" value="PROTEIN DISULFIDE-ISOMERASE A4"/>
    <property type="match status" value="1"/>
</dbReference>
<dbReference type="SUPFAM" id="SSF52833">
    <property type="entry name" value="Thioredoxin-like"/>
    <property type="match status" value="5"/>
</dbReference>
<dbReference type="InterPro" id="IPR005792">
    <property type="entry name" value="Prot_disulphide_isomerase"/>
</dbReference>
<dbReference type="InterPro" id="IPR017937">
    <property type="entry name" value="Thioredoxin_CS"/>
</dbReference>
<evidence type="ECO:0000256" key="2">
    <source>
        <dbReference type="ARBA" id="ARBA00004223"/>
    </source>
</evidence>
<dbReference type="GO" id="GO:0003756">
    <property type="term" value="F:protein disulfide isomerase activity"/>
    <property type="evidence" value="ECO:0007669"/>
    <property type="project" value="UniProtKB-EC"/>
</dbReference>
<evidence type="ECO:0000256" key="8">
    <source>
        <dbReference type="ARBA" id="ARBA00022824"/>
    </source>
</evidence>
<dbReference type="PANTHER" id="PTHR18929">
    <property type="entry name" value="PROTEIN DISULFIDE ISOMERASE"/>
    <property type="match status" value="1"/>
</dbReference>
<dbReference type="GO" id="GO:0009986">
    <property type="term" value="C:cell surface"/>
    <property type="evidence" value="ECO:0007669"/>
    <property type="project" value="TreeGrafter"/>
</dbReference>
<evidence type="ECO:0000256" key="3">
    <source>
        <dbReference type="ARBA" id="ARBA00004319"/>
    </source>
</evidence>
<feature type="disulfide bond" description="Redox-active" evidence="12">
    <location>
        <begin position="540"/>
        <end position="543"/>
    </location>
</feature>
<feature type="signal peptide" evidence="14">
    <location>
        <begin position="1"/>
        <end position="25"/>
    </location>
</feature>
<dbReference type="PROSITE" id="PS00194">
    <property type="entry name" value="THIOREDOXIN_1"/>
    <property type="match status" value="3"/>
</dbReference>
<dbReference type="FunFam" id="3.40.30.10:FF:000017">
    <property type="entry name" value="Protein disulfide-isomerase A4"/>
    <property type="match status" value="1"/>
</dbReference>
<evidence type="ECO:0000256" key="7">
    <source>
        <dbReference type="ARBA" id="ARBA00022737"/>
    </source>
</evidence>
<evidence type="ECO:0000256" key="4">
    <source>
        <dbReference type="ARBA" id="ARBA00006347"/>
    </source>
</evidence>
<keyword evidence="7" id="KW-0677">Repeat</keyword>
<dbReference type="InterPro" id="IPR005788">
    <property type="entry name" value="PDI_thioredoxin-like_dom"/>
</dbReference>
<comment type="subcellular location">
    <subcellularLocation>
        <location evidence="3">Endoplasmic reticulum lumen</location>
    </subcellularLocation>
    <subcellularLocation>
        <location evidence="2">Melanosome</location>
    </subcellularLocation>
</comment>
<dbReference type="AlphaFoldDB" id="A0A6F9DNY6"/>
<comment type="catalytic activity">
    <reaction evidence="1 14">
        <text>Catalyzes the rearrangement of -S-S- bonds in proteins.</text>
        <dbReference type="EC" id="5.3.4.1"/>
    </reaction>
</comment>
<feature type="compositionally biased region" description="Acidic residues" evidence="15">
    <location>
        <begin position="25"/>
        <end position="39"/>
    </location>
</feature>
<reference evidence="17" key="1">
    <citation type="submission" date="2020-04" db="EMBL/GenBank/DDBJ databases">
        <authorList>
            <person name="Neveu A P."/>
        </authorList>
    </citation>
    <scope>NUCLEOTIDE SEQUENCE</scope>
    <source>
        <tissue evidence="17">Whole embryo</tissue>
    </source>
</reference>
<keyword evidence="6 14" id="KW-0732">Signal</keyword>
<feature type="chain" id="PRO_5026375995" description="Protein disulfide-isomerase" evidence="14">
    <location>
        <begin position="26"/>
        <end position="628"/>
    </location>
</feature>
<dbReference type="FunFam" id="3.40.30.10:FF:000126">
    <property type="entry name" value="Protein disulfide-isomerase A4"/>
    <property type="match status" value="1"/>
</dbReference>
<dbReference type="FunFam" id="3.40.30.10:FF:000107">
    <property type="entry name" value="Protein disulfide-isomerase 5-2"/>
    <property type="match status" value="1"/>
</dbReference>
<keyword evidence="9 12" id="KW-1015">Disulfide bond</keyword>
<dbReference type="InterPro" id="IPR013766">
    <property type="entry name" value="Thioredoxin_domain"/>
</dbReference>
<keyword evidence="10 14" id="KW-0413">Isomerase</keyword>
<feature type="domain" description="Thioredoxin" evidence="16">
    <location>
        <begin position="158"/>
        <end position="282"/>
    </location>
</feature>
<dbReference type="Pfam" id="PF13848">
    <property type="entry name" value="Thioredoxin_6"/>
    <property type="match status" value="1"/>
</dbReference>
<feature type="disulfide bond" description="Redox-active" evidence="12">
    <location>
        <begin position="190"/>
        <end position="193"/>
    </location>
</feature>
<sequence>MMKLLKSSLLLFLLGLVLTVQYSAADDEDDTETEGEIEETTGSSEPEMENGVYVLTDDNFDDFVEGKEVVLLEFYAPWCGHCKAFVPTYEKIAKELEGKVPVAKIDATASKTLGTRFEIQGYPTIKILRNGEPMTYEGGRTETEIISKVMELADPDWKPPPEAVLTLTADNFDQAVDVDIILVEFYAPWCGHCKKLAPEYEAAAQELKRHDPPIPLAKVDATAESSLGQKYDVSGYPTMKLFRHGRVYEYEGGRDKRGIVSYMLEQSKPPSTAVTSVKNAKNILHHASDVTIIGCFSGDDDKTLQLYQDAGNSLRSEYEFHHTYSEDVMALIGASVGEIVLFHPERFHSKFEEKSYKLKITDDVEKSDLEKFYNDHSVPLVGQRTRDNMKKRYSKQPLVVVYYTVDFSFDYRKATQVWRKKILEVANEMRQVTFAISNEDDFEADLKAVGLEDSGEEINVIGYDDKGRKYPMEPTGDFDGDVLREFVEEFLAGNIKPKYKSAPKPKKNSGPVKVVVGNTFDEIVLNKDKDVMIEFYAPWCGHCKKLEPIYKKLGKKLKDNNKVTIAKMDATANDIPHSAYKAEGFPTIYWSPAGDKDHPVKYEGGRELKDLESYIAEKMSEKPAKEEL</sequence>
<dbReference type="EC" id="5.3.4.1" evidence="5 14"/>
<evidence type="ECO:0000256" key="5">
    <source>
        <dbReference type="ARBA" id="ARBA00012723"/>
    </source>
</evidence>
<evidence type="ECO:0000256" key="9">
    <source>
        <dbReference type="ARBA" id="ARBA00023157"/>
    </source>
</evidence>
<proteinExistence type="evidence at transcript level"/>
<dbReference type="Pfam" id="PF00085">
    <property type="entry name" value="Thioredoxin"/>
    <property type="match status" value="3"/>
</dbReference>